<proteinExistence type="predicted"/>
<dbReference type="OrthoDB" id="2082425at2"/>
<keyword evidence="1" id="KW-0238">DNA-binding</keyword>
<dbReference type="Proteomes" id="UP000198304">
    <property type="component" value="Unassembled WGS sequence"/>
</dbReference>
<gene>
    <name evidence="1" type="ORF">SAMN05446037_101023</name>
</gene>
<dbReference type="GO" id="GO:0003677">
    <property type="term" value="F:DNA binding"/>
    <property type="evidence" value="ECO:0007669"/>
    <property type="project" value="UniProtKB-KW"/>
</dbReference>
<dbReference type="InterPro" id="IPR036390">
    <property type="entry name" value="WH_DNA-bd_sf"/>
</dbReference>
<reference evidence="1 2" key="1">
    <citation type="submission" date="2017-06" db="EMBL/GenBank/DDBJ databases">
        <authorList>
            <person name="Kim H.J."/>
            <person name="Triplett B.A."/>
        </authorList>
    </citation>
    <scope>NUCLEOTIDE SEQUENCE [LARGE SCALE GENOMIC DNA]</scope>
    <source>
        <strain evidence="1 2">SCA</strain>
    </source>
</reference>
<evidence type="ECO:0000313" key="2">
    <source>
        <dbReference type="Proteomes" id="UP000198304"/>
    </source>
</evidence>
<dbReference type="Pfam" id="PF13412">
    <property type="entry name" value="HTH_24"/>
    <property type="match status" value="1"/>
</dbReference>
<dbReference type="RefSeq" id="WP_089283064.1">
    <property type="nucleotide sequence ID" value="NZ_FZOJ01000010.1"/>
</dbReference>
<protein>
    <submittedName>
        <fullName evidence="1">Winged helix-turn-helix DNA-binding</fullName>
    </submittedName>
</protein>
<sequence length="177" mass="20885">MDKEYIILEKINENQNISQRQLAQKTGLSLGSINILLKKMIKEGLIKVENIPANRVAYMLTPKGMVEKANKTYTYIKHHYTVIHETKEKIKNVLYNQLEELQDEEKLYIVFKDDEISQLTKTSITELELHFKENIISIDEKMNQLKYNKGLLIVSNDRDYEKYQSLGYRVMNILEKL</sequence>
<dbReference type="AlphaFoldDB" id="A0A239EGI5"/>
<dbReference type="SUPFAM" id="SSF46785">
    <property type="entry name" value="Winged helix' DNA-binding domain"/>
    <property type="match status" value="1"/>
</dbReference>
<accession>A0A239EGI5</accession>
<evidence type="ECO:0000313" key="1">
    <source>
        <dbReference type="EMBL" id="SNS43747.1"/>
    </source>
</evidence>
<dbReference type="InterPro" id="IPR036388">
    <property type="entry name" value="WH-like_DNA-bd_sf"/>
</dbReference>
<dbReference type="EMBL" id="FZOJ01000010">
    <property type="protein sequence ID" value="SNS43747.1"/>
    <property type="molecule type" value="Genomic_DNA"/>
</dbReference>
<dbReference type="Gene3D" id="1.10.10.10">
    <property type="entry name" value="Winged helix-like DNA-binding domain superfamily/Winged helix DNA-binding domain"/>
    <property type="match status" value="1"/>
</dbReference>
<keyword evidence="2" id="KW-1185">Reference proteome</keyword>
<name>A0A239EGI5_9FIRM</name>
<organism evidence="1 2">
    <name type="scientific">Anaerovirgula multivorans</name>
    <dbReference type="NCBI Taxonomy" id="312168"/>
    <lineage>
        <taxon>Bacteria</taxon>
        <taxon>Bacillati</taxon>
        <taxon>Bacillota</taxon>
        <taxon>Clostridia</taxon>
        <taxon>Peptostreptococcales</taxon>
        <taxon>Natronincolaceae</taxon>
        <taxon>Anaerovirgula</taxon>
    </lineage>
</organism>